<evidence type="ECO:0000256" key="2">
    <source>
        <dbReference type="ARBA" id="ARBA00023033"/>
    </source>
</evidence>
<dbReference type="Pfam" id="PF01494">
    <property type="entry name" value="FAD_binding_3"/>
    <property type="match status" value="1"/>
</dbReference>
<name>A0ABV9DYB0_9ACTN</name>
<comment type="caution">
    <text evidence="4">The sequence shown here is derived from an EMBL/GenBank/DDBJ whole genome shotgun (WGS) entry which is preliminary data.</text>
</comment>
<gene>
    <name evidence="4" type="ORF">ACFO4E_14595</name>
</gene>
<evidence type="ECO:0000259" key="3">
    <source>
        <dbReference type="Pfam" id="PF01494"/>
    </source>
</evidence>
<reference evidence="5" key="1">
    <citation type="journal article" date="2019" name="Int. J. Syst. Evol. Microbiol.">
        <title>The Global Catalogue of Microorganisms (GCM) 10K type strain sequencing project: providing services to taxonomists for standard genome sequencing and annotation.</title>
        <authorList>
            <consortium name="The Broad Institute Genomics Platform"/>
            <consortium name="The Broad Institute Genome Sequencing Center for Infectious Disease"/>
            <person name="Wu L."/>
            <person name="Ma J."/>
        </authorList>
    </citation>
    <scope>NUCLEOTIDE SEQUENCE [LARGE SCALE GENOMIC DNA]</scope>
    <source>
        <strain evidence="5">XZYJ18</strain>
    </source>
</reference>
<dbReference type="InterPro" id="IPR036188">
    <property type="entry name" value="FAD/NAD-bd_sf"/>
</dbReference>
<keyword evidence="5" id="KW-1185">Reference proteome</keyword>
<evidence type="ECO:0000256" key="1">
    <source>
        <dbReference type="ARBA" id="ARBA00023002"/>
    </source>
</evidence>
<evidence type="ECO:0000313" key="5">
    <source>
        <dbReference type="Proteomes" id="UP001595923"/>
    </source>
</evidence>
<protein>
    <submittedName>
        <fullName evidence="4">FAD-dependent oxidoreductase</fullName>
    </submittedName>
</protein>
<dbReference type="Proteomes" id="UP001595923">
    <property type="component" value="Unassembled WGS sequence"/>
</dbReference>
<dbReference type="SUPFAM" id="SSF51905">
    <property type="entry name" value="FAD/NAD(P)-binding domain"/>
    <property type="match status" value="1"/>
</dbReference>
<dbReference type="RefSeq" id="WP_378574848.1">
    <property type="nucleotide sequence ID" value="NZ_JBHSFQ010000013.1"/>
</dbReference>
<dbReference type="InterPro" id="IPR050493">
    <property type="entry name" value="FAD-dep_Monooxygenase_BioMet"/>
</dbReference>
<dbReference type="PRINTS" id="PR00420">
    <property type="entry name" value="RNGMNOXGNASE"/>
</dbReference>
<dbReference type="InterPro" id="IPR002938">
    <property type="entry name" value="FAD-bd"/>
</dbReference>
<keyword evidence="1" id="KW-0560">Oxidoreductase</keyword>
<dbReference type="Gene3D" id="3.50.50.60">
    <property type="entry name" value="FAD/NAD(P)-binding domain"/>
    <property type="match status" value="1"/>
</dbReference>
<sequence length="329" mass="35368">MNPGGTAALHRLGVDISDLGRRIDTLEFRDEHGRMRTAIDIAAVGARFGYGSRTVPRRDLLARLASGLPDGTVRFGRACTAPRTDPVGGATADGIGSVLRAHQLPDTPAEPCGWASMQALTPVPVALADGTVSRCVQGPGGMCGIMPAGNGLVQWWFDVPWSPDAAEPASPVESLRARFGRWKDPVAAAILEYAQDTDLGRYPHYRHTVPDLWGHGPVTLLGDAAHAFPPSTAQGANQALEDAWALTRALDPRRTPHPAGPEPLLRRYEHTRRPPAALASRVSSLQIAMRRRPPALVHRMIPRGLATRGFAAYLRRVSTVLGPEPGHRP</sequence>
<evidence type="ECO:0000313" key="4">
    <source>
        <dbReference type="EMBL" id="MFC4563091.1"/>
    </source>
</evidence>
<proteinExistence type="predicted"/>
<keyword evidence="2" id="KW-0503">Monooxygenase</keyword>
<dbReference type="EMBL" id="JBHSFQ010000013">
    <property type="protein sequence ID" value="MFC4563091.1"/>
    <property type="molecule type" value="Genomic_DNA"/>
</dbReference>
<dbReference type="PANTHER" id="PTHR13789">
    <property type="entry name" value="MONOOXYGENASE"/>
    <property type="match status" value="1"/>
</dbReference>
<dbReference type="PANTHER" id="PTHR13789:SF309">
    <property type="entry name" value="PUTATIVE (AFU_ORTHOLOGUE AFUA_6G14510)-RELATED"/>
    <property type="match status" value="1"/>
</dbReference>
<feature type="domain" description="FAD-binding" evidence="3">
    <location>
        <begin position="92"/>
        <end position="278"/>
    </location>
</feature>
<accession>A0ABV9DYB0</accession>
<organism evidence="4 5">
    <name type="scientific">Nocardiopsis mangrovi</name>
    <dbReference type="NCBI Taxonomy" id="1179818"/>
    <lineage>
        <taxon>Bacteria</taxon>
        <taxon>Bacillati</taxon>
        <taxon>Actinomycetota</taxon>
        <taxon>Actinomycetes</taxon>
        <taxon>Streptosporangiales</taxon>
        <taxon>Nocardiopsidaceae</taxon>
        <taxon>Nocardiopsis</taxon>
    </lineage>
</organism>